<sequence>MGYKLDKFCNIDYCSLNPADWILQELKMKVEGGEGSSRASRIFSRASSFVGDIINGKSNTAKDVLVKKFI</sequence>
<dbReference type="Proteomes" id="UP000623129">
    <property type="component" value="Unassembled WGS sequence"/>
</dbReference>
<accession>A0A833QRC3</accession>
<keyword evidence="2" id="KW-1185">Reference proteome</keyword>
<protein>
    <submittedName>
        <fullName evidence="1">Uncharacterized protein</fullName>
    </submittedName>
</protein>
<gene>
    <name evidence="1" type="ORF">FCM35_KLT12553</name>
</gene>
<organism evidence="1 2">
    <name type="scientific">Carex littledalei</name>
    <dbReference type="NCBI Taxonomy" id="544730"/>
    <lineage>
        <taxon>Eukaryota</taxon>
        <taxon>Viridiplantae</taxon>
        <taxon>Streptophyta</taxon>
        <taxon>Embryophyta</taxon>
        <taxon>Tracheophyta</taxon>
        <taxon>Spermatophyta</taxon>
        <taxon>Magnoliopsida</taxon>
        <taxon>Liliopsida</taxon>
        <taxon>Poales</taxon>
        <taxon>Cyperaceae</taxon>
        <taxon>Cyperoideae</taxon>
        <taxon>Cariceae</taxon>
        <taxon>Carex</taxon>
        <taxon>Carex subgen. Euthyceras</taxon>
    </lineage>
</organism>
<evidence type="ECO:0000313" key="1">
    <source>
        <dbReference type="EMBL" id="KAF3323822.1"/>
    </source>
</evidence>
<dbReference type="AlphaFoldDB" id="A0A833QRC3"/>
<name>A0A833QRC3_9POAL</name>
<evidence type="ECO:0000313" key="2">
    <source>
        <dbReference type="Proteomes" id="UP000623129"/>
    </source>
</evidence>
<dbReference type="EMBL" id="SWLB01000023">
    <property type="protein sequence ID" value="KAF3323822.1"/>
    <property type="molecule type" value="Genomic_DNA"/>
</dbReference>
<reference evidence="1" key="1">
    <citation type="submission" date="2020-01" db="EMBL/GenBank/DDBJ databases">
        <title>Genome sequence of Kobresia littledalei, the first chromosome-level genome in the family Cyperaceae.</title>
        <authorList>
            <person name="Qu G."/>
        </authorList>
    </citation>
    <scope>NUCLEOTIDE SEQUENCE</scope>
    <source>
        <strain evidence="1">C.B.Clarke</strain>
        <tissue evidence="1">Leaf</tissue>
    </source>
</reference>
<proteinExistence type="predicted"/>
<comment type="caution">
    <text evidence="1">The sequence shown here is derived from an EMBL/GenBank/DDBJ whole genome shotgun (WGS) entry which is preliminary data.</text>
</comment>